<evidence type="ECO:0000256" key="10">
    <source>
        <dbReference type="ARBA" id="ARBA00023180"/>
    </source>
</evidence>
<evidence type="ECO:0000256" key="2">
    <source>
        <dbReference type="ARBA" id="ARBA00006003"/>
    </source>
</evidence>
<evidence type="ECO:0000256" key="7">
    <source>
        <dbReference type="ARBA" id="ARBA00022989"/>
    </source>
</evidence>
<evidence type="ECO:0000256" key="9">
    <source>
        <dbReference type="ARBA" id="ARBA00023136"/>
    </source>
</evidence>
<keyword evidence="14" id="KW-1185">Reference proteome</keyword>
<dbReference type="EMBL" id="BNJQ01000009">
    <property type="protein sequence ID" value="GHP05117.1"/>
    <property type="molecule type" value="Genomic_DNA"/>
</dbReference>
<keyword evidence="10" id="KW-0325">Glycoprotein</keyword>
<dbReference type="InterPro" id="IPR038578">
    <property type="entry name" value="GT29-like_sf"/>
</dbReference>
<evidence type="ECO:0008006" key="15">
    <source>
        <dbReference type="Google" id="ProtNLM"/>
    </source>
</evidence>
<name>A0A830HJA7_9CHLO</name>
<reference evidence="13" key="1">
    <citation type="submission" date="2020-10" db="EMBL/GenBank/DDBJ databases">
        <title>Unveiling of a novel bifunctional photoreceptor, Dualchrome1, isolated from a cosmopolitan green alga.</title>
        <authorList>
            <person name="Suzuki S."/>
            <person name="Kawachi M."/>
        </authorList>
    </citation>
    <scope>NUCLEOTIDE SEQUENCE</scope>
    <source>
        <strain evidence="13">NIES 2893</strain>
    </source>
</reference>
<evidence type="ECO:0000256" key="4">
    <source>
        <dbReference type="ARBA" id="ARBA00022679"/>
    </source>
</evidence>
<feature type="chain" id="PRO_5032714463" description="Fucosyltransferase" evidence="12">
    <location>
        <begin position="29"/>
        <end position="479"/>
    </location>
</feature>
<feature type="compositionally biased region" description="Low complexity" evidence="11">
    <location>
        <begin position="463"/>
        <end position="479"/>
    </location>
</feature>
<dbReference type="GO" id="GO:0000139">
    <property type="term" value="C:Golgi membrane"/>
    <property type="evidence" value="ECO:0007669"/>
    <property type="project" value="UniProtKB-SubCell"/>
</dbReference>
<evidence type="ECO:0000256" key="12">
    <source>
        <dbReference type="SAM" id="SignalP"/>
    </source>
</evidence>
<organism evidence="13 14">
    <name type="scientific">Pycnococcus provasolii</name>
    <dbReference type="NCBI Taxonomy" id="41880"/>
    <lineage>
        <taxon>Eukaryota</taxon>
        <taxon>Viridiplantae</taxon>
        <taxon>Chlorophyta</taxon>
        <taxon>Pseudoscourfieldiophyceae</taxon>
        <taxon>Pseudoscourfieldiales</taxon>
        <taxon>Pycnococcaceae</taxon>
        <taxon>Pycnococcus</taxon>
    </lineage>
</organism>
<accession>A0A830HJA7</accession>
<comment type="subcellular location">
    <subcellularLocation>
        <location evidence="1">Golgi apparatus membrane</location>
        <topology evidence="1">Single-pass type II membrane protein</topology>
    </subcellularLocation>
</comment>
<sequence>MAAGRFLNTSAVLYCALVLAGSINHAHGQKLGVCNGAPFPWSPFNSSTAPLNMNQLATKGVPDDPTKGLRAVTLPRVRRTQGDSSGQWSPSPYCLREPRNHGMQTERQLSALALCLQNDVGCASSGARAEVTAAQAASLPSMKLLRNLRRSKVKCVSVTRTSRCGRLVGNVDTYLPVGKFYPQSARPAMDMPKKLAGTCALIANGPLTMLNRNGASIDAHSHVARFNAASVGSQTLRLGTRKRHRVFNRPRGSEASGCTRRRCTGIRTGMGQQLSLSASETWLFWNYESVSDFPTMKRLYRRVTPRLFSPDASRAVYQVYWQARRDLLALGLGPFNCPKALSSGIHAMILMAILCDQYPLSLYGFTYDEAQLRSRGGHYVSGGPIMFGGHSWTFDAAFVRLLHLAGHATVCTADDPTVKTAALRKGRAPRDPPPPPSSSSRPSSGGLRRSTLSRRPIPPAWYRRQAAQRAMSRRSNSYG</sequence>
<dbReference type="Proteomes" id="UP000660262">
    <property type="component" value="Unassembled WGS sequence"/>
</dbReference>
<evidence type="ECO:0000256" key="1">
    <source>
        <dbReference type="ARBA" id="ARBA00004323"/>
    </source>
</evidence>
<proteinExistence type="inferred from homology"/>
<feature type="region of interest" description="Disordered" evidence="11">
    <location>
        <begin position="423"/>
        <end position="479"/>
    </location>
</feature>
<protein>
    <recommendedName>
        <fullName evidence="15">Fucosyltransferase</fullName>
    </recommendedName>
</protein>
<keyword evidence="7" id="KW-1133">Transmembrane helix</keyword>
<feature type="signal peptide" evidence="12">
    <location>
        <begin position="1"/>
        <end position="28"/>
    </location>
</feature>
<keyword evidence="4" id="KW-0808">Transferase</keyword>
<evidence type="ECO:0000313" key="13">
    <source>
        <dbReference type="EMBL" id="GHP05117.1"/>
    </source>
</evidence>
<comment type="caution">
    <text evidence="13">The sequence shown here is derived from an EMBL/GenBank/DDBJ whole genome shotgun (WGS) entry which is preliminary data.</text>
</comment>
<dbReference type="GO" id="GO:0008373">
    <property type="term" value="F:sialyltransferase activity"/>
    <property type="evidence" value="ECO:0007669"/>
    <property type="project" value="InterPro"/>
</dbReference>
<keyword evidence="12" id="KW-0732">Signal</keyword>
<keyword evidence="6" id="KW-0735">Signal-anchor</keyword>
<evidence type="ECO:0000256" key="6">
    <source>
        <dbReference type="ARBA" id="ARBA00022968"/>
    </source>
</evidence>
<dbReference type="Gene3D" id="3.90.1480.20">
    <property type="entry name" value="Glycosyl transferase family 29"/>
    <property type="match status" value="1"/>
</dbReference>
<dbReference type="Pfam" id="PF00777">
    <property type="entry name" value="Glyco_transf_29"/>
    <property type="match status" value="1"/>
</dbReference>
<dbReference type="InterPro" id="IPR001675">
    <property type="entry name" value="Glyco_trans_29"/>
</dbReference>
<evidence type="ECO:0000256" key="3">
    <source>
        <dbReference type="ARBA" id="ARBA00022676"/>
    </source>
</evidence>
<dbReference type="AlphaFoldDB" id="A0A830HJA7"/>
<evidence type="ECO:0000256" key="8">
    <source>
        <dbReference type="ARBA" id="ARBA00023034"/>
    </source>
</evidence>
<evidence type="ECO:0000256" key="5">
    <source>
        <dbReference type="ARBA" id="ARBA00022692"/>
    </source>
</evidence>
<keyword evidence="9" id="KW-0472">Membrane</keyword>
<evidence type="ECO:0000313" key="14">
    <source>
        <dbReference type="Proteomes" id="UP000660262"/>
    </source>
</evidence>
<dbReference type="OrthoDB" id="10264956at2759"/>
<keyword evidence="8" id="KW-0333">Golgi apparatus</keyword>
<keyword evidence="3" id="KW-0328">Glycosyltransferase</keyword>
<gene>
    <name evidence="13" type="ORF">PPROV_000386900</name>
</gene>
<feature type="compositionally biased region" description="Low complexity" evidence="11">
    <location>
        <begin position="438"/>
        <end position="455"/>
    </location>
</feature>
<evidence type="ECO:0000256" key="11">
    <source>
        <dbReference type="SAM" id="MobiDB-lite"/>
    </source>
</evidence>
<keyword evidence="5" id="KW-0812">Transmembrane</keyword>
<comment type="similarity">
    <text evidence="2">Belongs to the glycosyltransferase 29 family.</text>
</comment>